<dbReference type="RefSeq" id="XP_002549649.1">
    <property type="nucleotide sequence ID" value="XM_002549603.1"/>
</dbReference>
<keyword evidence="2" id="KW-1185">Reference proteome</keyword>
<dbReference type="AlphaFoldDB" id="C5MCJ6"/>
<gene>
    <name evidence="1" type="ORF">CTRG_03947</name>
</gene>
<sequence>MIPEQFQTIISLRILHNADYFLSSYYTQAWLHRISCVYYKLVSTIDTYYKNLKSLSTYRFLQVQQPVLTLVILFPITEKFCLGIILGMNSDQIQYFCNSSSISIRFKQNQTWDWKFLPLLCNFSYICRQQTFHW</sequence>
<organism evidence="1 2">
    <name type="scientific">Candida tropicalis (strain ATCC MYA-3404 / T1)</name>
    <name type="common">Yeast</name>
    <dbReference type="NCBI Taxonomy" id="294747"/>
    <lineage>
        <taxon>Eukaryota</taxon>
        <taxon>Fungi</taxon>
        <taxon>Dikarya</taxon>
        <taxon>Ascomycota</taxon>
        <taxon>Saccharomycotina</taxon>
        <taxon>Pichiomycetes</taxon>
        <taxon>Debaryomycetaceae</taxon>
        <taxon>Candida/Lodderomyces clade</taxon>
        <taxon>Candida</taxon>
    </lineage>
</organism>
<dbReference type="VEuPathDB" id="FungiDB:CTRG_03947"/>
<dbReference type="HOGENOM" id="CLU_1895935_0_0_1"/>
<proteinExistence type="predicted"/>
<evidence type="ECO:0000313" key="1">
    <source>
        <dbReference type="EMBL" id="EER32275.1"/>
    </source>
</evidence>
<evidence type="ECO:0000313" key="2">
    <source>
        <dbReference type="Proteomes" id="UP000002037"/>
    </source>
</evidence>
<dbReference type="GeneID" id="8295796"/>
<dbReference type="EMBL" id="GG692399">
    <property type="protein sequence ID" value="EER32275.1"/>
    <property type="molecule type" value="Genomic_DNA"/>
</dbReference>
<dbReference type="KEGG" id="ctp:CTRG_03947"/>
<accession>C5MCJ6</accession>
<protein>
    <submittedName>
        <fullName evidence="1">Uncharacterized protein</fullName>
    </submittedName>
</protein>
<dbReference type="Proteomes" id="UP000002037">
    <property type="component" value="Unassembled WGS sequence"/>
</dbReference>
<name>C5MCJ6_CANTT</name>
<reference evidence="1 2" key="1">
    <citation type="journal article" date="2009" name="Nature">
        <title>Evolution of pathogenicity and sexual reproduction in eight Candida genomes.</title>
        <authorList>
            <person name="Butler G."/>
            <person name="Rasmussen M.D."/>
            <person name="Lin M.F."/>
            <person name="Santos M.A."/>
            <person name="Sakthikumar S."/>
            <person name="Munro C.A."/>
            <person name="Rheinbay E."/>
            <person name="Grabherr M."/>
            <person name="Forche A."/>
            <person name="Reedy J.L."/>
            <person name="Agrafioti I."/>
            <person name="Arnaud M.B."/>
            <person name="Bates S."/>
            <person name="Brown A.J."/>
            <person name="Brunke S."/>
            <person name="Costanzo M.C."/>
            <person name="Fitzpatrick D.A."/>
            <person name="de Groot P.W."/>
            <person name="Harris D."/>
            <person name="Hoyer L.L."/>
            <person name="Hube B."/>
            <person name="Klis F.M."/>
            <person name="Kodira C."/>
            <person name="Lennard N."/>
            <person name="Logue M.E."/>
            <person name="Martin R."/>
            <person name="Neiman A.M."/>
            <person name="Nikolaou E."/>
            <person name="Quail M.A."/>
            <person name="Quinn J."/>
            <person name="Santos M.C."/>
            <person name="Schmitzberger F.F."/>
            <person name="Sherlock G."/>
            <person name="Shah P."/>
            <person name="Silverstein K.A."/>
            <person name="Skrzypek M.S."/>
            <person name="Soll D."/>
            <person name="Staggs R."/>
            <person name="Stansfield I."/>
            <person name="Stumpf M.P."/>
            <person name="Sudbery P.E."/>
            <person name="Srikantha T."/>
            <person name="Zeng Q."/>
            <person name="Berman J."/>
            <person name="Berriman M."/>
            <person name="Heitman J."/>
            <person name="Gow N.A."/>
            <person name="Lorenz M.C."/>
            <person name="Birren B.W."/>
            <person name="Kellis M."/>
            <person name="Cuomo C.A."/>
        </authorList>
    </citation>
    <scope>NUCLEOTIDE SEQUENCE [LARGE SCALE GENOMIC DNA]</scope>
    <source>
        <strain evidence="2">ATCC MYA-3404 / T1</strain>
    </source>
</reference>